<feature type="transmembrane region" description="Helical" evidence="1">
    <location>
        <begin position="2511"/>
        <end position="2536"/>
    </location>
</feature>
<gene>
    <name evidence="4" type="ORF">Q8A67_018620</name>
</gene>
<accession>A0AA88TGA6</accession>
<dbReference type="Pfam" id="PF08434">
    <property type="entry name" value="CLCA"/>
    <property type="match status" value="3"/>
</dbReference>
<dbReference type="Gene3D" id="3.40.50.410">
    <property type="entry name" value="von Willebrand factor, type A domain"/>
    <property type="match status" value="3"/>
</dbReference>
<name>A0AA88TGA6_9TELE</name>
<reference evidence="4" key="1">
    <citation type="submission" date="2023-08" db="EMBL/GenBank/DDBJ databases">
        <title>Chromosome-level Genome Assembly of mud carp (Cirrhinus molitorella).</title>
        <authorList>
            <person name="Liu H."/>
        </authorList>
    </citation>
    <scope>NUCLEOTIDE SEQUENCE</scope>
    <source>
        <strain evidence="4">Prfri</strain>
        <tissue evidence="4">Muscle</tissue>
    </source>
</reference>
<dbReference type="InterPro" id="IPR002035">
    <property type="entry name" value="VWF_A"/>
</dbReference>
<dbReference type="PROSITE" id="PS50234">
    <property type="entry name" value="VWFA"/>
    <property type="match status" value="3"/>
</dbReference>
<keyword evidence="2" id="KW-0732">Signal</keyword>
<dbReference type="EMBL" id="JAUYZG010000018">
    <property type="protein sequence ID" value="KAK2881352.1"/>
    <property type="molecule type" value="Genomic_DNA"/>
</dbReference>
<dbReference type="PANTHER" id="PTHR10579:SF172">
    <property type="entry name" value="CALCIUM-ACTIVATED CHLORIDE CHANNEL REGULATOR 4 PRECURSOR-RELATED"/>
    <property type="match status" value="1"/>
</dbReference>
<sequence length="2551" mass="281892">MDSRTFFVLLWILLLSTSTGIKLNGNGYVDIVIAISSRVPQDEMLINKIKEMVTNGSFYLYNALDKKVYFREATILVPPEWNSTDFSKARTESFEKANVRIDNANPAFCNEPYTNQYGECGAEGEYIHFTPEYLLNDIFIQLYGSRGRVFVHEWAHLRWGVYDEFNREKPFYHSNGRIEATRCSKNIKGQFYNVTAGGSLQPCHTDPRTSLPTEGCMFFPDKKQITNSSIMFLPSLDPVTAFCQENEHNYEAPNMQNKKCGKATWTVIFEDSVDKDALDSLKPLELPPPPPSFKVVQRKQRVVCLILDVSGSMSGSRILQQQQASTHFLRNIIEDQASVGIVTFSTNASTLSSLTTIDSNTTRENLIKLLPKVASGSTNMCLGLRQGLQVLQADNGDVLGDELIFLTDGQATDNIAGCAPSAIESGAIIHTLAFGNSASHALTEMANKTGGIFLAPSDKITSNQLMDAFASLTLSTGDYTKEPVQLESVGARTSDWFNGTVSVDQTVGNKTTFIIIYQTSFPSIYIQSPSGLIYDATTMSHDGSLKTVFLKVPRTAEPGDWKYSIQTTTNQALTLTVMSQAARDDVPPIIVKTHMNQKFSDGTKPMIVFAEVSQNYRPVINADVWATLESEAGPVHTLQLLDNGAGADAFKDDGIYSRYFTKMVKGRSSLKVKVKNQDGQARFAVLHIPGCVSNVHIIPPFEQPLEVENFTRTDTGESFVVTPSGTPPNFPPNRITDLSAEIQEDTVLLNWTAPGEDLDQGTVYIIPPSEQPLEVENFTRTDTGESFVVTPSGTPPNFPPNRITDLSAEIQEDTVLLNWTAPGEDLDQGTAMESRTVFVLLWMLLSSTSTGIRLDGNGYVDIVIAISSKVPQDDTLIDKIKEMVTEGSFFLYDALDEKVYFREATILVPPEWNGTDYSKARTESFEKAKIRIDNANPSYGVEPYTNLYGDCGEEGEYIHFTPEYLLNDSLIELFGSRGKVFLHEWAHVRWGVYDEYNEKQPFYHSDGLIEATRCSINLEGQFYEVTEERSLQRCRVDSQTLLPTKECLFFPDRDQITNSSMMFLPSLDPVTAFCRENEHNYEAPNLQNTKCQNKATWTVIFEDSVDKDALCSLNPPESPPPPPSFKVVQRKQRVICLILDVSGSMRGKRILLLQQAATHFLRMYIEDQARVGIVTFSGSATTLSPLTTIDSDTTKENLIKLLPKVASGPTNMCLGLRQGLQVLQEDNGDALGDQLIFLTDGIATDKIKECIPSAIQSGAIISTLALSNQSDPALIEMSIQTGGRFIIANDEVISNQLMDAFAALTLSTGDYTKEPVQLESAGARTSDWFNGTVSVDQTVGRKTSFVIVYERSFPSIYIQSPSGSIYTQTNMSHDSLLKTVTLNVPGIAEPGDWKYSIQTTTLQAFTITVTSQAARDEVPPIIVKTHMSQQVSDGTKPMIVFAEVTQNYRPVINAEVWATLESETGSVHTLQLLDNGAGADVSQGDGIYSRYFTQIVNGRNSLKVRVKNQDGQTRFTAPKKSGAPYVPGYVVDGVVQLNPPKPPVSEEPLEVENFTRTATGESFVVTLSGPPPNFPPNRITDLSAEIQEDTVHLSWTAPGEDLDQGTAKSYEIRWSFVLNMLRNNFSNSQAVNTSDVSPKEAGSVEQLSFNLSFPIQNGTTLFFAVQSEDEQNAKSETSNIAQASKILPPLKDMVTEGSFFLYDALDEKVYFREATILVPPEWNGTDYSKARTESFEKAKIRIDNANPYYGVEPYTNLYGECGEEGEYIHFTPEYLLNDNLIELFGSRGKVFLHEWAHMRWGVYDEYNEKQPFYHSDGLIEATRCSINLEGQFYEVTDEGSLQRCRIDSQTLLPTEECLFFPARNQITNSSMMFLPSLDPVTAFCRENEHNYEAPNMQNIKCGKATWTVIFEDSVDGNALCSLKPLESPPPPPSFKVVQQKQRVICLILDVSGSMRGSRILLQQQAVTHFLRNIIEDQATVGIVTFSTSATTLSPLTTIDSDTTRENLIKLLPKVAGGLRNMCLGLREGLQVLQEDNGDALGDQLIFLTGGEATDNIKECTPFVIQSGAIITALALGNHAEPAMVDFAIQTGGHFIIANDELTSNQLMDAFAALTLSTGDYTKEPVQLESVGARTFDWFNGSVSVDQTVGMKTSFVIIYEKSFPSIYIQSPSGIIYTQRNMIHDSLLKTVALNVPGIAEPGDWKYSIQTTTLQVFTITVTSQAARDEVPPIIVKTHMSQQVSDGTKPLIVFAEVSQNYRPVINAEVWATLESETGSVHTLQLLDNGAGADVSQGDGIYSRYFTQIVNERIRLKVSVKNQDGQTRFAAPQKSGAPYIPGYVVNGVVQLNPPKPPVPGEPLEVENFTRTATGESFVVTLSGPPPNFPPNRITDLSAEIQEDTVHLSWTAPGEDLDQGTAKSYEIRWSFDLDMLQNNFSYCHAVNTADVSPKEAGLIEQLSFNLSFPIQNGTTLFFAVQSEDEQNAKSETSNIAQASKILPTPKPPGISNPAMNLAVLVISLCVLTVVICFILAVTTWAVRRRNLSAESKLALTV</sequence>
<feature type="domain" description="VWFA" evidence="3">
    <location>
        <begin position="1943"/>
        <end position="2113"/>
    </location>
</feature>
<dbReference type="SUPFAM" id="SSF53300">
    <property type="entry name" value="vWA-like"/>
    <property type="match status" value="3"/>
</dbReference>
<dbReference type="PANTHER" id="PTHR10579">
    <property type="entry name" value="CALCIUM-ACTIVATED CHLORIDE CHANNEL REGULATOR"/>
    <property type="match status" value="1"/>
</dbReference>
<dbReference type="SMART" id="SM00327">
    <property type="entry name" value="VWA"/>
    <property type="match status" value="3"/>
</dbReference>
<dbReference type="Pfam" id="PF00092">
    <property type="entry name" value="VWA"/>
    <property type="match status" value="3"/>
</dbReference>
<keyword evidence="5" id="KW-1185">Reference proteome</keyword>
<keyword evidence="1" id="KW-0472">Membrane</keyword>
<dbReference type="InterPro" id="IPR013783">
    <property type="entry name" value="Ig-like_fold"/>
</dbReference>
<dbReference type="CDD" id="cd00198">
    <property type="entry name" value="vWFA"/>
    <property type="match status" value="3"/>
</dbReference>
<keyword evidence="1" id="KW-1133">Transmembrane helix</keyword>
<dbReference type="GO" id="GO:0005886">
    <property type="term" value="C:plasma membrane"/>
    <property type="evidence" value="ECO:0007669"/>
    <property type="project" value="TreeGrafter"/>
</dbReference>
<keyword evidence="1" id="KW-0812">Transmembrane</keyword>
<protein>
    <recommendedName>
        <fullName evidence="3">VWFA domain-containing protein</fullName>
    </recommendedName>
</protein>
<dbReference type="Proteomes" id="UP001187343">
    <property type="component" value="Unassembled WGS sequence"/>
</dbReference>
<feature type="signal peptide" evidence="2">
    <location>
        <begin position="1"/>
        <end position="20"/>
    </location>
</feature>
<evidence type="ECO:0000313" key="4">
    <source>
        <dbReference type="EMBL" id="KAK2881352.1"/>
    </source>
</evidence>
<dbReference type="Gene3D" id="2.60.40.10">
    <property type="entry name" value="Immunoglobulins"/>
    <property type="match status" value="2"/>
</dbReference>
<evidence type="ECO:0000259" key="3">
    <source>
        <dbReference type="PROSITE" id="PS50234"/>
    </source>
</evidence>
<feature type="domain" description="VWFA" evidence="3">
    <location>
        <begin position="1134"/>
        <end position="1304"/>
    </location>
</feature>
<dbReference type="InterPro" id="IPR051266">
    <property type="entry name" value="CLCR"/>
</dbReference>
<dbReference type="InterPro" id="IPR036465">
    <property type="entry name" value="vWFA_dom_sf"/>
</dbReference>
<feature type="chain" id="PRO_5041740247" description="VWFA domain-containing protein" evidence="2">
    <location>
        <begin position="21"/>
        <end position="2551"/>
    </location>
</feature>
<evidence type="ECO:0000256" key="1">
    <source>
        <dbReference type="SAM" id="Phobius"/>
    </source>
</evidence>
<evidence type="ECO:0000313" key="5">
    <source>
        <dbReference type="Proteomes" id="UP001187343"/>
    </source>
</evidence>
<organism evidence="4 5">
    <name type="scientific">Cirrhinus molitorella</name>
    <name type="common">mud carp</name>
    <dbReference type="NCBI Taxonomy" id="172907"/>
    <lineage>
        <taxon>Eukaryota</taxon>
        <taxon>Metazoa</taxon>
        <taxon>Chordata</taxon>
        <taxon>Craniata</taxon>
        <taxon>Vertebrata</taxon>
        <taxon>Euteleostomi</taxon>
        <taxon>Actinopterygii</taxon>
        <taxon>Neopterygii</taxon>
        <taxon>Teleostei</taxon>
        <taxon>Ostariophysi</taxon>
        <taxon>Cypriniformes</taxon>
        <taxon>Cyprinidae</taxon>
        <taxon>Labeoninae</taxon>
        <taxon>Labeonini</taxon>
        <taxon>Cirrhinus</taxon>
    </lineage>
</organism>
<dbReference type="InterPro" id="IPR013642">
    <property type="entry name" value="CLCA_N"/>
</dbReference>
<proteinExistence type="predicted"/>
<feature type="domain" description="VWFA" evidence="3">
    <location>
        <begin position="302"/>
        <end position="472"/>
    </location>
</feature>
<comment type="caution">
    <text evidence="4">The sequence shown here is derived from an EMBL/GenBank/DDBJ whole genome shotgun (WGS) entry which is preliminary data.</text>
</comment>
<evidence type="ECO:0000256" key="2">
    <source>
        <dbReference type="SAM" id="SignalP"/>
    </source>
</evidence>